<dbReference type="PANTHER" id="PTHR47331:SF1">
    <property type="entry name" value="GAG-LIKE PROTEIN"/>
    <property type="match status" value="1"/>
</dbReference>
<accession>A0A085N9R5</accession>
<dbReference type="InterPro" id="IPR012337">
    <property type="entry name" value="RNaseH-like_sf"/>
</dbReference>
<dbReference type="InterPro" id="IPR001584">
    <property type="entry name" value="Integrase_cat-core"/>
</dbReference>
<dbReference type="EMBL" id="KL363282">
    <property type="protein sequence ID" value="KFD48888.1"/>
    <property type="molecule type" value="Genomic_DNA"/>
</dbReference>
<dbReference type="Proteomes" id="UP000030758">
    <property type="component" value="Unassembled WGS sequence"/>
</dbReference>
<dbReference type="SUPFAM" id="SSF53098">
    <property type="entry name" value="Ribonuclease H-like"/>
    <property type="match status" value="1"/>
</dbReference>
<reference evidence="3 4" key="1">
    <citation type="journal article" date="2014" name="Nat. Genet.">
        <title>Genome and transcriptome of the porcine whipworm Trichuris suis.</title>
        <authorList>
            <person name="Jex A.R."/>
            <person name="Nejsum P."/>
            <person name="Schwarz E.M."/>
            <person name="Hu L."/>
            <person name="Young N.D."/>
            <person name="Hall R.S."/>
            <person name="Korhonen P.K."/>
            <person name="Liao S."/>
            <person name="Thamsborg S."/>
            <person name="Xia J."/>
            <person name="Xu P."/>
            <person name="Wang S."/>
            <person name="Scheerlinck J.P."/>
            <person name="Hofmann A."/>
            <person name="Sternberg P.W."/>
            <person name="Wang J."/>
            <person name="Gasser R.B."/>
        </authorList>
    </citation>
    <scope>NUCLEOTIDE SEQUENCE [LARGE SCALE GENOMIC DNA]</scope>
    <source>
        <strain evidence="3">DCEP-RM93F</strain>
        <strain evidence="2">DCEP-RM93M</strain>
    </source>
</reference>
<dbReference type="InterPro" id="IPR041588">
    <property type="entry name" value="Integrase_H2C2"/>
</dbReference>
<protein>
    <recommendedName>
        <fullName evidence="1">Integrase catalytic domain-containing protein</fullName>
    </recommendedName>
</protein>
<evidence type="ECO:0000313" key="2">
    <source>
        <dbReference type="EMBL" id="KFD48888.1"/>
    </source>
</evidence>
<dbReference type="GO" id="GO:0015074">
    <property type="term" value="P:DNA integration"/>
    <property type="evidence" value="ECO:0007669"/>
    <property type="project" value="InterPro"/>
</dbReference>
<dbReference type="Pfam" id="PF17921">
    <property type="entry name" value="Integrase_H2C2"/>
    <property type="match status" value="1"/>
</dbReference>
<dbReference type="Gene3D" id="3.30.420.10">
    <property type="entry name" value="Ribonuclease H-like superfamily/Ribonuclease H"/>
    <property type="match status" value="1"/>
</dbReference>
<organism evidence="3">
    <name type="scientific">Trichuris suis</name>
    <name type="common">pig whipworm</name>
    <dbReference type="NCBI Taxonomy" id="68888"/>
    <lineage>
        <taxon>Eukaryota</taxon>
        <taxon>Metazoa</taxon>
        <taxon>Ecdysozoa</taxon>
        <taxon>Nematoda</taxon>
        <taxon>Enoplea</taxon>
        <taxon>Dorylaimia</taxon>
        <taxon>Trichinellida</taxon>
        <taxon>Trichuridae</taxon>
        <taxon>Trichuris</taxon>
    </lineage>
</organism>
<feature type="domain" description="Integrase catalytic" evidence="1">
    <location>
        <begin position="344"/>
        <end position="523"/>
    </location>
</feature>
<dbReference type="PANTHER" id="PTHR47331">
    <property type="entry name" value="PHD-TYPE DOMAIN-CONTAINING PROTEIN"/>
    <property type="match status" value="1"/>
</dbReference>
<dbReference type="PROSITE" id="PS50994">
    <property type="entry name" value="INTEGRASE"/>
    <property type="match status" value="1"/>
</dbReference>
<proteinExistence type="predicted"/>
<keyword evidence="4" id="KW-1185">Reference proteome</keyword>
<dbReference type="InterPro" id="IPR008042">
    <property type="entry name" value="Retrotrans_Pao"/>
</dbReference>
<name>A0A085N9R5_9BILA</name>
<dbReference type="GO" id="GO:0003676">
    <property type="term" value="F:nucleic acid binding"/>
    <property type="evidence" value="ECO:0007669"/>
    <property type="project" value="InterPro"/>
</dbReference>
<evidence type="ECO:0000313" key="3">
    <source>
        <dbReference type="EMBL" id="KFD66211.1"/>
    </source>
</evidence>
<dbReference type="InterPro" id="IPR036397">
    <property type="entry name" value="RNaseH_sf"/>
</dbReference>
<dbReference type="Proteomes" id="UP000030764">
    <property type="component" value="Unassembled WGS sequence"/>
</dbReference>
<evidence type="ECO:0000313" key="4">
    <source>
        <dbReference type="Proteomes" id="UP000030764"/>
    </source>
</evidence>
<dbReference type="AlphaFoldDB" id="A0A085N9R5"/>
<evidence type="ECO:0000259" key="1">
    <source>
        <dbReference type="PROSITE" id="PS50994"/>
    </source>
</evidence>
<sequence length="523" mass="59388">MSKSCVAPRRVLTIPRLGLQAAVLAVRLSHTAADVMSIDSSGTTYWTDSMSVLKWLKIDSRKLKPFVAHRLSEILANSEVSQWRHVPGKWNPADDVSRGVPATLLARRSHRWWCGPQFLQMPEDSWPTASLSVDEDSVKQELAEHRLNVNALGISSSNAVLRLFDVHSDFSKIMRIVAYLRRFMVREERPYPSMIVTASEIQRATSWCIHLLQMESFAKELDDVSGGRALNIRSPLAALDPFIDKDGILRVGGRLKFANRKVDAKHPIILPGASSFVRRLVWPRHLQLMHSRTERVLAELRAQFWILGGRRSVRRVIDRCLYCRRMNATPLQPIMAPFPKERLRCSAPAFVNVGIDCFGPSQVIVKRSLVKRYGCMFSCLVSRVSHLEVLHSMDAHSFMMALRRFIARRGLPAVIFSDNGRNFVAAEKIIREIFERDQLKRYLADQDIEWKFTPPHGPHFGGVWERLTAVAKRALTAVLNGNTVTDELLPTAFAEVESLLNGRPLGYVGVIRRSRNRSLRFPC</sequence>
<gene>
    <name evidence="2" type="ORF">M513_10251</name>
    <name evidence="3" type="ORF">M514_10251</name>
</gene>
<dbReference type="EMBL" id="KL367526">
    <property type="protein sequence ID" value="KFD66211.1"/>
    <property type="molecule type" value="Genomic_DNA"/>
</dbReference>
<dbReference type="Pfam" id="PF05380">
    <property type="entry name" value="Peptidase_A17"/>
    <property type="match status" value="1"/>
</dbReference>